<evidence type="ECO:0000313" key="3">
    <source>
        <dbReference type="Proteomes" id="UP000215027"/>
    </source>
</evidence>
<reference evidence="2" key="1">
    <citation type="submission" date="2016-01" db="EMBL/GenBank/DDBJ databases">
        <authorList>
            <person name="Mcilroy J.S."/>
            <person name="Karst M S."/>
            <person name="Albertsen M."/>
        </authorList>
    </citation>
    <scope>NUCLEOTIDE SEQUENCE</scope>
    <source>
        <strain evidence="2">Cfx-K</strain>
    </source>
</reference>
<dbReference type="KEGG" id="pbf:CFX0092_B0529"/>
<dbReference type="InterPro" id="IPR007712">
    <property type="entry name" value="RelE/ParE_toxin"/>
</dbReference>
<evidence type="ECO:0000313" key="2">
    <source>
        <dbReference type="EMBL" id="CUS06063.1"/>
    </source>
</evidence>
<gene>
    <name evidence="2" type="ORF">CFX0092_B0529</name>
</gene>
<dbReference type="EMBL" id="LN890656">
    <property type="protein sequence ID" value="CUS06063.1"/>
    <property type="molecule type" value="Genomic_DNA"/>
</dbReference>
<accession>A0A170PJW7</accession>
<keyword evidence="1" id="KW-1277">Toxin-antitoxin system</keyword>
<keyword evidence="3" id="KW-1185">Reference proteome</keyword>
<evidence type="ECO:0000256" key="1">
    <source>
        <dbReference type="ARBA" id="ARBA00022649"/>
    </source>
</evidence>
<dbReference type="SUPFAM" id="SSF143011">
    <property type="entry name" value="RelE-like"/>
    <property type="match status" value="1"/>
</dbReference>
<proteinExistence type="predicted"/>
<dbReference type="PANTHER" id="PTHR38813:SF1">
    <property type="entry name" value="TOXIN RELE1-RELATED"/>
    <property type="match status" value="1"/>
</dbReference>
<dbReference type="Proteomes" id="UP000215027">
    <property type="component" value="Chromosome II"/>
</dbReference>
<dbReference type="InterPro" id="IPR035093">
    <property type="entry name" value="RelE/ParE_toxin_dom_sf"/>
</dbReference>
<name>A0A170PJW7_9CHLR</name>
<dbReference type="Gene3D" id="3.30.2310.20">
    <property type="entry name" value="RelE-like"/>
    <property type="match status" value="1"/>
</dbReference>
<dbReference type="InterPro" id="IPR052747">
    <property type="entry name" value="TA_system_RelE_toxin"/>
</dbReference>
<dbReference type="Pfam" id="PF05016">
    <property type="entry name" value="ParE_toxin"/>
    <property type="match status" value="1"/>
</dbReference>
<dbReference type="OrthoDB" id="163524at2"/>
<organism evidence="2 3">
    <name type="scientific">Candidatus Promineifilum breve</name>
    <dbReference type="NCBI Taxonomy" id="1806508"/>
    <lineage>
        <taxon>Bacteria</taxon>
        <taxon>Bacillati</taxon>
        <taxon>Chloroflexota</taxon>
        <taxon>Ardenticatenia</taxon>
        <taxon>Candidatus Promineifilales</taxon>
        <taxon>Candidatus Promineifilaceae</taxon>
        <taxon>Candidatus Promineifilum</taxon>
    </lineage>
</organism>
<dbReference type="PANTHER" id="PTHR38813">
    <property type="match status" value="1"/>
</dbReference>
<dbReference type="AlphaFoldDB" id="A0A170PJW7"/>
<sequence length="88" mass="10489">MKIEFTPSFARDLRKIRGEEIRERLQELMAHVEDADSLEDISGVKRMQSKGAYYRIRLGDYRVGVSVTSETVTFIRFLHRKDIYRYFP</sequence>
<protein>
    <submittedName>
        <fullName evidence="2">Plasmid stabilization system</fullName>
    </submittedName>
</protein>
<dbReference type="RefSeq" id="WP_095045392.1">
    <property type="nucleotide sequence ID" value="NZ_LN890656.1"/>
</dbReference>